<dbReference type="InterPro" id="IPR037666">
    <property type="entry name" value="CCDC43"/>
</dbReference>
<dbReference type="PANTHER" id="PTHR31684">
    <property type="entry name" value="COILED-COIL DOMAIN-CONTAINING PROTEIN 43"/>
    <property type="match status" value="1"/>
</dbReference>
<feature type="compositionally biased region" description="Basic and acidic residues" evidence="3">
    <location>
        <begin position="172"/>
        <end position="219"/>
    </location>
</feature>
<comment type="similarity">
    <text evidence="1">Belongs to the CCDC43 family.</text>
</comment>
<dbReference type="PANTHER" id="PTHR31684:SF2">
    <property type="entry name" value="COILED-COIL DOMAIN-CONTAINING PROTEIN 43"/>
    <property type="match status" value="1"/>
</dbReference>
<dbReference type="AlphaFoldDB" id="A0A137NQ68"/>
<dbReference type="OrthoDB" id="5591215at2759"/>
<protein>
    <recommendedName>
        <fullName evidence="4">CCDC43 PWI-like domain-containing protein</fullName>
    </recommendedName>
</protein>
<feature type="region of interest" description="Disordered" evidence="3">
    <location>
        <begin position="138"/>
        <end position="219"/>
    </location>
</feature>
<gene>
    <name evidence="5" type="ORF">CONCODRAFT_13736</name>
</gene>
<keyword evidence="2" id="KW-0175">Coiled coil</keyword>
<dbReference type="InterPro" id="IPR058771">
    <property type="entry name" value="PWI_CCDC43"/>
</dbReference>
<dbReference type="EMBL" id="KQ965087">
    <property type="protein sequence ID" value="KXN64892.1"/>
    <property type="molecule type" value="Genomic_DNA"/>
</dbReference>
<evidence type="ECO:0000259" key="4">
    <source>
        <dbReference type="Pfam" id="PF26091"/>
    </source>
</evidence>
<evidence type="ECO:0000256" key="2">
    <source>
        <dbReference type="ARBA" id="ARBA00023054"/>
    </source>
</evidence>
<dbReference type="Proteomes" id="UP000070444">
    <property type="component" value="Unassembled WGS sequence"/>
</dbReference>
<reference evidence="5 6" key="1">
    <citation type="journal article" date="2015" name="Genome Biol. Evol.">
        <title>Phylogenomic analyses indicate that early fungi evolved digesting cell walls of algal ancestors of land plants.</title>
        <authorList>
            <person name="Chang Y."/>
            <person name="Wang S."/>
            <person name="Sekimoto S."/>
            <person name="Aerts A.L."/>
            <person name="Choi C."/>
            <person name="Clum A."/>
            <person name="LaButti K.M."/>
            <person name="Lindquist E.A."/>
            <person name="Yee Ngan C."/>
            <person name="Ohm R.A."/>
            <person name="Salamov A.A."/>
            <person name="Grigoriev I.V."/>
            <person name="Spatafora J.W."/>
            <person name="Berbee M.L."/>
        </authorList>
    </citation>
    <scope>NUCLEOTIDE SEQUENCE [LARGE SCALE GENOMIC DNA]</scope>
    <source>
        <strain evidence="5 6">NRRL 28638</strain>
    </source>
</reference>
<proteinExistence type="inferred from homology"/>
<dbReference type="OMA" id="KFLFRNT"/>
<evidence type="ECO:0000256" key="3">
    <source>
        <dbReference type="SAM" id="MobiDB-lite"/>
    </source>
</evidence>
<name>A0A137NQ68_CONC2</name>
<feature type="domain" description="CCDC43 PWI-like" evidence="4">
    <location>
        <begin position="8"/>
        <end position="73"/>
    </location>
</feature>
<keyword evidence="6" id="KW-1185">Reference proteome</keyword>
<organism evidence="5 6">
    <name type="scientific">Conidiobolus coronatus (strain ATCC 28846 / CBS 209.66 / NRRL 28638)</name>
    <name type="common">Delacroixia coronata</name>
    <dbReference type="NCBI Taxonomy" id="796925"/>
    <lineage>
        <taxon>Eukaryota</taxon>
        <taxon>Fungi</taxon>
        <taxon>Fungi incertae sedis</taxon>
        <taxon>Zoopagomycota</taxon>
        <taxon>Entomophthoromycotina</taxon>
        <taxon>Entomophthoromycetes</taxon>
        <taxon>Entomophthorales</taxon>
        <taxon>Ancylistaceae</taxon>
        <taxon>Conidiobolus</taxon>
    </lineage>
</organism>
<evidence type="ECO:0000313" key="6">
    <source>
        <dbReference type="Proteomes" id="UP000070444"/>
    </source>
</evidence>
<evidence type="ECO:0000313" key="5">
    <source>
        <dbReference type="EMBL" id="KXN64892.1"/>
    </source>
</evidence>
<sequence length="219" mass="25880">MSSIIFDFVKPDLLKLSIDDEAVIEYIVGIVEGEDIDGEDKFESIQGYLMEFTEEPTDDLINKWLEKFNTIKSSKEAEEEETRKKEAEIIRQMELVKLKEQAQKDKEPVKVTKKILTEEELAMKRQLLAQYDYEVIVLSDEDEPPKPVKPIRGPPPKPSPDTLFENNNSKLVEQKERMKREMSKKQHDEKVNRDKINLEKQRQEKERKKTTVKQEKRRM</sequence>
<accession>A0A137NQ68</accession>
<evidence type="ECO:0000256" key="1">
    <source>
        <dbReference type="ARBA" id="ARBA00005305"/>
    </source>
</evidence>
<dbReference type="Pfam" id="PF26091">
    <property type="entry name" value="PWI_CCDC43"/>
    <property type="match status" value="1"/>
</dbReference>